<evidence type="ECO:0000256" key="1">
    <source>
        <dbReference type="SAM" id="Phobius"/>
    </source>
</evidence>
<keyword evidence="1" id="KW-0472">Membrane</keyword>
<gene>
    <name evidence="2" type="ORF">VE01_07261</name>
</gene>
<organism evidence="2 3">
    <name type="scientific">Pseudogymnoascus verrucosus</name>
    <dbReference type="NCBI Taxonomy" id="342668"/>
    <lineage>
        <taxon>Eukaryota</taxon>
        <taxon>Fungi</taxon>
        <taxon>Dikarya</taxon>
        <taxon>Ascomycota</taxon>
        <taxon>Pezizomycotina</taxon>
        <taxon>Leotiomycetes</taxon>
        <taxon>Thelebolales</taxon>
        <taxon>Thelebolaceae</taxon>
        <taxon>Pseudogymnoascus</taxon>
    </lineage>
</organism>
<keyword evidence="1" id="KW-0812">Transmembrane</keyword>
<reference evidence="3" key="2">
    <citation type="journal article" date="2018" name="Nat. Commun.">
        <title>Extreme sensitivity to ultraviolet light in the fungal pathogen causing white-nose syndrome of bats.</title>
        <authorList>
            <person name="Palmer J.M."/>
            <person name="Drees K.P."/>
            <person name="Foster J.T."/>
            <person name="Lindner D.L."/>
        </authorList>
    </citation>
    <scope>NUCLEOTIDE SEQUENCE [LARGE SCALE GENOMIC DNA]</scope>
    <source>
        <strain evidence="3">UAMH 10579</strain>
    </source>
</reference>
<name>A0A1B8GF69_9PEZI</name>
<sequence>MSDNRSAIKRVMRQWFPDLSLWIVPIANMKLYLATVFFIIPVIIAAPLPSPQAGEAPPKIPLIAGTFDIVNGLPVALGLPEIGGQVIHGFTSIQSNMQLRLVTIFFVVPAVLAAALPAPQGTQPPNDDSNQILGLLGIVLGTDHLPGGQ</sequence>
<dbReference type="EMBL" id="KV460243">
    <property type="protein sequence ID" value="OBT94478.1"/>
    <property type="molecule type" value="Genomic_DNA"/>
</dbReference>
<keyword evidence="3" id="KW-1185">Reference proteome</keyword>
<protein>
    <submittedName>
        <fullName evidence="2">Uncharacterized protein</fullName>
    </submittedName>
</protein>
<feature type="transmembrane region" description="Helical" evidence="1">
    <location>
        <begin position="21"/>
        <end position="48"/>
    </location>
</feature>
<feature type="transmembrane region" description="Helical" evidence="1">
    <location>
        <begin position="99"/>
        <end position="118"/>
    </location>
</feature>
<reference evidence="2 3" key="1">
    <citation type="submission" date="2016-03" db="EMBL/GenBank/DDBJ databases">
        <title>Comparative genomics of Pseudogymnoascus destructans, the fungus causing white-nose syndrome of bats.</title>
        <authorList>
            <person name="Palmer J.M."/>
            <person name="Drees K.P."/>
            <person name="Foster J.T."/>
            <person name="Lindner D.L."/>
        </authorList>
    </citation>
    <scope>NUCLEOTIDE SEQUENCE [LARGE SCALE GENOMIC DNA]</scope>
    <source>
        <strain evidence="2 3">UAMH 10579</strain>
    </source>
</reference>
<evidence type="ECO:0000313" key="2">
    <source>
        <dbReference type="EMBL" id="OBT94478.1"/>
    </source>
</evidence>
<proteinExistence type="predicted"/>
<dbReference type="RefSeq" id="XP_018128211.1">
    <property type="nucleotide sequence ID" value="XM_018276696.1"/>
</dbReference>
<feature type="transmembrane region" description="Helical" evidence="1">
    <location>
        <begin position="60"/>
        <end position="79"/>
    </location>
</feature>
<dbReference type="GeneID" id="28840647"/>
<dbReference type="Proteomes" id="UP000091956">
    <property type="component" value="Unassembled WGS sequence"/>
</dbReference>
<dbReference type="AlphaFoldDB" id="A0A1B8GF69"/>
<evidence type="ECO:0000313" key="3">
    <source>
        <dbReference type="Proteomes" id="UP000091956"/>
    </source>
</evidence>
<accession>A0A1B8GF69</accession>
<keyword evidence="1" id="KW-1133">Transmembrane helix</keyword>